<dbReference type="OrthoDB" id="408373at2759"/>
<protein>
    <submittedName>
        <fullName evidence="3">Epoxide hydrolase 3</fullName>
    </submittedName>
</protein>
<keyword evidence="2" id="KW-0812">Transmembrane</keyword>
<evidence type="ECO:0000313" key="3">
    <source>
        <dbReference type="EMBL" id="GBP90287.1"/>
    </source>
</evidence>
<keyword evidence="4" id="KW-1185">Reference proteome</keyword>
<keyword evidence="3" id="KW-0378">Hydrolase</keyword>
<comment type="caution">
    <text evidence="3">The sequence shown here is derived from an EMBL/GenBank/DDBJ whole genome shotgun (WGS) entry which is preliminary data.</text>
</comment>
<dbReference type="Proteomes" id="UP000299102">
    <property type="component" value="Unassembled WGS sequence"/>
</dbReference>
<keyword evidence="2" id="KW-0472">Membrane</keyword>
<feature type="region of interest" description="Disordered" evidence="1">
    <location>
        <begin position="168"/>
        <end position="190"/>
    </location>
</feature>
<evidence type="ECO:0000256" key="2">
    <source>
        <dbReference type="SAM" id="Phobius"/>
    </source>
</evidence>
<name>A0A4C1ZUK4_EUMVA</name>
<dbReference type="GO" id="GO:0016787">
    <property type="term" value="F:hydrolase activity"/>
    <property type="evidence" value="ECO:0007669"/>
    <property type="project" value="UniProtKB-KW"/>
</dbReference>
<dbReference type="EMBL" id="BGZK01002072">
    <property type="protein sequence ID" value="GBP90287.1"/>
    <property type="molecule type" value="Genomic_DNA"/>
</dbReference>
<dbReference type="SUPFAM" id="SSF53474">
    <property type="entry name" value="alpha/beta-Hydrolases"/>
    <property type="match status" value="1"/>
</dbReference>
<reference evidence="3 4" key="1">
    <citation type="journal article" date="2019" name="Commun. Biol.">
        <title>The bagworm genome reveals a unique fibroin gene that provides high tensile strength.</title>
        <authorList>
            <person name="Kono N."/>
            <person name="Nakamura H."/>
            <person name="Ohtoshi R."/>
            <person name="Tomita M."/>
            <person name="Numata K."/>
            <person name="Arakawa K."/>
        </authorList>
    </citation>
    <scope>NUCLEOTIDE SEQUENCE [LARGE SCALE GENOMIC DNA]</scope>
</reference>
<feature type="transmembrane region" description="Helical" evidence="2">
    <location>
        <begin position="20"/>
        <end position="37"/>
    </location>
</feature>
<proteinExistence type="predicted"/>
<evidence type="ECO:0000313" key="4">
    <source>
        <dbReference type="Proteomes" id="UP000299102"/>
    </source>
</evidence>
<dbReference type="AlphaFoldDB" id="A0A4C1ZUK4"/>
<dbReference type="Gene3D" id="3.40.50.1820">
    <property type="entry name" value="alpha/beta hydrolase"/>
    <property type="match status" value="1"/>
</dbReference>
<organism evidence="3 4">
    <name type="scientific">Eumeta variegata</name>
    <name type="common">Bagworm moth</name>
    <name type="synonym">Eumeta japonica</name>
    <dbReference type="NCBI Taxonomy" id="151549"/>
    <lineage>
        <taxon>Eukaryota</taxon>
        <taxon>Metazoa</taxon>
        <taxon>Ecdysozoa</taxon>
        <taxon>Arthropoda</taxon>
        <taxon>Hexapoda</taxon>
        <taxon>Insecta</taxon>
        <taxon>Pterygota</taxon>
        <taxon>Neoptera</taxon>
        <taxon>Endopterygota</taxon>
        <taxon>Lepidoptera</taxon>
        <taxon>Glossata</taxon>
        <taxon>Ditrysia</taxon>
        <taxon>Tineoidea</taxon>
        <taxon>Psychidae</taxon>
        <taxon>Oiketicinae</taxon>
        <taxon>Eumeta</taxon>
    </lineage>
</organism>
<gene>
    <name evidence="3" type="primary">ephx3</name>
    <name evidence="3" type="ORF">EVAR_47619_1</name>
</gene>
<accession>A0A4C1ZUK4</accession>
<sequence>MGAKSRKVLKVVTGWEAFELILKSIFIGAWQIMIITFKRLWKGHRRKSSSDQTTVQLTADSSVGTHYYIKIMGVKYHYVETGPKNGELVIVLGDAPEPSASWGPGWGRVVTQLVHSGRRVISLDLRGVGGSEGGSRRDLAPPRALEELHALMNALGVTESDPAILIGQGKQPPGRVPGLPPSRSEATRNTKGVTSALSVVLKGIGYLTKGGVGLRKEEWVIRIICIRINFPKLKKKVLRARSRRSGEQIRGHRSPAPEPVLAVPAYHLQPEYFTFHSGNPTLVSSASTADFDSCSILNFNSDLVKGFELVPDLNFNACSTVVFNFGPLSINFCPALYSLH</sequence>
<dbReference type="InterPro" id="IPR029058">
    <property type="entry name" value="AB_hydrolase_fold"/>
</dbReference>
<dbReference type="STRING" id="151549.A0A4C1ZUK4"/>
<evidence type="ECO:0000256" key="1">
    <source>
        <dbReference type="SAM" id="MobiDB-lite"/>
    </source>
</evidence>
<keyword evidence="2" id="KW-1133">Transmembrane helix</keyword>